<dbReference type="EMBL" id="BLWD01000001">
    <property type="protein sequence ID" value="GFN07066.1"/>
    <property type="molecule type" value="Genomic_DNA"/>
</dbReference>
<dbReference type="Proteomes" id="UP000498740">
    <property type="component" value="Unassembled WGS sequence"/>
</dbReference>
<dbReference type="SUPFAM" id="SSF56399">
    <property type="entry name" value="ADP-ribosylation"/>
    <property type="match status" value="1"/>
</dbReference>
<evidence type="ECO:0008006" key="4">
    <source>
        <dbReference type="Google" id="ProtNLM"/>
    </source>
</evidence>
<proteinExistence type="predicted"/>
<dbReference type="AlphaFoldDB" id="A0A7J0CX17"/>
<dbReference type="Gene3D" id="3.20.170.20">
    <property type="entry name" value="Protein of unknown function DUF952"/>
    <property type="match status" value="1"/>
</dbReference>
<protein>
    <recommendedName>
        <fullName evidence="4">Glutathione S-transferase</fullName>
    </recommendedName>
</protein>
<dbReference type="PANTHER" id="PTHR34129:SF1">
    <property type="entry name" value="DUF952 DOMAIN-CONTAINING PROTEIN"/>
    <property type="match status" value="1"/>
</dbReference>
<accession>A0A7J0CX17</accession>
<evidence type="ECO:0000313" key="3">
    <source>
        <dbReference type="Proteomes" id="UP000498740"/>
    </source>
</evidence>
<evidence type="ECO:0000256" key="1">
    <source>
        <dbReference type="SAM" id="MobiDB-lite"/>
    </source>
</evidence>
<feature type="compositionally biased region" description="Basic and acidic residues" evidence="1">
    <location>
        <begin position="118"/>
        <end position="134"/>
    </location>
</feature>
<gene>
    <name evidence="2" type="ORF">Smic_56220</name>
</gene>
<organism evidence="2 3">
    <name type="scientific">Streptomyces microflavus</name>
    <name type="common">Streptomyces lipmanii</name>
    <dbReference type="NCBI Taxonomy" id="1919"/>
    <lineage>
        <taxon>Bacteria</taxon>
        <taxon>Bacillati</taxon>
        <taxon>Actinomycetota</taxon>
        <taxon>Actinomycetes</taxon>
        <taxon>Kitasatosporales</taxon>
        <taxon>Streptomycetaceae</taxon>
        <taxon>Streptomyces</taxon>
    </lineage>
</organism>
<comment type="caution">
    <text evidence="2">The sequence shown here is derived from an EMBL/GenBank/DDBJ whole genome shotgun (WGS) entry which is preliminary data.</text>
</comment>
<dbReference type="Pfam" id="PF06108">
    <property type="entry name" value="DUF952"/>
    <property type="match status" value="1"/>
</dbReference>
<name>A0A7J0CX17_STRMI</name>
<dbReference type="RefSeq" id="WP_032757905.1">
    <property type="nucleotide sequence ID" value="NZ_BMUG01000004.1"/>
</dbReference>
<reference evidence="2 3" key="1">
    <citation type="submission" date="2020-05" db="EMBL/GenBank/DDBJ databases">
        <title>Whole genome shotgun sequence of Streptomyces microflavus NBRC 13062.</title>
        <authorList>
            <person name="Komaki H."/>
            <person name="Tamura T."/>
        </authorList>
    </citation>
    <scope>NUCLEOTIDE SEQUENCE [LARGE SCALE GENOMIC DNA]</scope>
    <source>
        <strain evidence="2 3">NBRC 13062</strain>
    </source>
</reference>
<sequence length="134" mass="14592">MTELLLHLAEAPLWEAARGKGAYEMSTRGRTLQEEGFIHLSVPSQLPGVARMLYGDGGPDLVVLVVDPARLTDPVRYEAMKPGGEEFPHLYGPLPVEAVVEVRPWYGAQGESAAQEESAAHGESAARREEDEPQ</sequence>
<dbReference type="InterPro" id="IPR009297">
    <property type="entry name" value="DUF952"/>
</dbReference>
<dbReference type="PANTHER" id="PTHR34129">
    <property type="entry name" value="BLR1139 PROTEIN"/>
    <property type="match status" value="1"/>
</dbReference>
<feature type="region of interest" description="Disordered" evidence="1">
    <location>
        <begin position="109"/>
        <end position="134"/>
    </location>
</feature>
<evidence type="ECO:0000313" key="2">
    <source>
        <dbReference type="EMBL" id="GFN07066.1"/>
    </source>
</evidence>